<keyword evidence="5 8" id="KW-1133">Transmembrane helix</keyword>
<protein>
    <recommendedName>
        <fullName evidence="11">Cytosine permease</fullName>
    </recommendedName>
</protein>
<feature type="transmembrane region" description="Helical" evidence="8">
    <location>
        <begin position="278"/>
        <end position="299"/>
    </location>
</feature>
<feature type="transmembrane region" description="Helical" evidence="8">
    <location>
        <begin position="122"/>
        <end position="154"/>
    </location>
</feature>
<organism evidence="9 10">
    <name type="scientific">Acetobacter conturbans</name>
    <dbReference type="NCBI Taxonomy" id="1737472"/>
    <lineage>
        <taxon>Bacteria</taxon>
        <taxon>Pseudomonadati</taxon>
        <taxon>Pseudomonadota</taxon>
        <taxon>Alphaproteobacteria</taxon>
        <taxon>Acetobacterales</taxon>
        <taxon>Acetobacteraceae</taxon>
        <taxon>Acetobacter</taxon>
    </lineage>
</organism>
<evidence type="ECO:0000313" key="9">
    <source>
        <dbReference type="EMBL" id="NHN88617.1"/>
    </source>
</evidence>
<dbReference type="PIRSF" id="PIRSF002744">
    <property type="entry name" value="Pur-cyt_permease"/>
    <property type="match status" value="1"/>
</dbReference>
<evidence type="ECO:0000256" key="5">
    <source>
        <dbReference type="ARBA" id="ARBA00022989"/>
    </source>
</evidence>
<dbReference type="RefSeq" id="WP_173569924.1">
    <property type="nucleotide sequence ID" value="NZ_WOSY01000006.1"/>
</dbReference>
<gene>
    <name evidence="9" type="ORF">GOB81_08240</name>
</gene>
<dbReference type="PANTHER" id="PTHR31806">
    <property type="entry name" value="PURINE-CYTOSINE PERMEASE FCY2-RELATED"/>
    <property type="match status" value="1"/>
</dbReference>
<evidence type="ECO:0000256" key="8">
    <source>
        <dbReference type="SAM" id="Phobius"/>
    </source>
</evidence>
<keyword evidence="6 7" id="KW-0472">Membrane</keyword>
<evidence type="ECO:0008006" key="11">
    <source>
        <dbReference type="Google" id="ProtNLM"/>
    </source>
</evidence>
<comment type="subcellular location">
    <subcellularLocation>
        <location evidence="1">Membrane</location>
        <topology evidence="1">Multi-pass membrane protein</topology>
    </subcellularLocation>
</comment>
<feature type="transmembrane region" description="Helical" evidence="8">
    <location>
        <begin position="204"/>
        <end position="225"/>
    </location>
</feature>
<evidence type="ECO:0000256" key="2">
    <source>
        <dbReference type="ARBA" id="ARBA00008974"/>
    </source>
</evidence>
<sequence length="458" mass="48666">MQIEETGSASVLESVPPHLQTTRVDRVFWSHFSPNLAPAAWVIGVLVVVLGLPGWTGFWVLLAGNLLGSLPVAFCAVMGPKTGLPQMEASRFSFGRVGKRVPSLINWANCVGWDAVNNVPSALAFILLLKMIGLSVPFWLALGVLALIQLLASMGGHDIVQAIEKYLGWLLLVSFATVGLMAVFQSAGQQVTAAAVVPKFADIMVGIGAVGSFNMAWAAYASDYTRYVPASAPSSRIFWLTFSGTFLSSFIMELFGLLTGAAISDPSPGSVIAALQNWSGLFAPVALAAVAFSSIAINAANDNTAAYALISGGVRINRMLSAVVTAGMGYLLAVLGEGRFVSLYENYLLLALYWIAPWCGIVLADWYCRPASLRSARRETLAGWTPSATLFLVVTLLTIVLFSSTPLYTGPIAARLGGADIGYFVGFFSAAVGQIALLQARARRQTVMPVHGAENRFS</sequence>
<evidence type="ECO:0000256" key="4">
    <source>
        <dbReference type="ARBA" id="ARBA00022692"/>
    </source>
</evidence>
<feature type="transmembrane region" description="Helical" evidence="8">
    <location>
        <begin position="389"/>
        <end position="409"/>
    </location>
</feature>
<feature type="transmembrane region" description="Helical" evidence="8">
    <location>
        <begin position="237"/>
        <end position="258"/>
    </location>
</feature>
<evidence type="ECO:0000256" key="3">
    <source>
        <dbReference type="ARBA" id="ARBA00022448"/>
    </source>
</evidence>
<dbReference type="InterPro" id="IPR026030">
    <property type="entry name" value="Pur-cyt_permease_Fcy2/21/22"/>
</dbReference>
<comment type="caution">
    <text evidence="9">The sequence shown here is derived from an EMBL/GenBank/DDBJ whole genome shotgun (WGS) entry which is preliminary data.</text>
</comment>
<comment type="similarity">
    <text evidence="2 7">Belongs to the purine-cytosine permease (2.A.39) family.</text>
</comment>
<keyword evidence="4 8" id="KW-0812">Transmembrane</keyword>
<evidence type="ECO:0000313" key="10">
    <source>
        <dbReference type="Proteomes" id="UP000631653"/>
    </source>
</evidence>
<evidence type="ECO:0000256" key="1">
    <source>
        <dbReference type="ARBA" id="ARBA00004141"/>
    </source>
</evidence>
<proteinExistence type="inferred from homology"/>
<reference evidence="9 10" key="1">
    <citation type="journal article" date="2020" name="Int. J. Syst. Evol. Microbiol.">
        <title>Novel acetic acid bacteria from cider fermentations: Acetobacter conturbans sp. nov. and Acetobacter fallax sp. nov.</title>
        <authorList>
            <person name="Sombolestani A.S."/>
            <person name="Cleenwerck I."/>
            <person name="Cnockaert M."/>
            <person name="Borremans W."/>
            <person name="Wieme A.D."/>
            <person name="De Vuyst L."/>
            <person name="Vandamme P."/>
        </authorList>
    </citation>
    <scope>NUCLEOTIDE SEQUENCE [LARGE SCALE GENOMIC DNA]</scope>
    <source>
        <strain evidence="9 10">LMG 1627</strain>
    </source>
</reference>
<feature type="transmembrane region" description="Helical" evidence="8">
    <location>
        <begin position="421"/>
        <end position="438"/>
    </location>
</feature>
<dbReference type="InterPro" id="IPR001248">
    <property type="entry name" value="Pur-cyt_permease"/>
</dbReference>
<dbReference type="Proteomes" id="UP000631653">
    <property type="component" value="Unassembled WGS sequence"/>
</dbReference>
<feature type="transmembrane region" description="Helical" evidence="8">
    <location>
        <begin position="320"/>
        <end position="341"/>
    </location>
</feature>
<keyword evidence="10" id="KW-1185">Reference proteome</keyword>
<feature type="transmembrane region" description="Helical" evidence="8">
    <location>
        <begin position="36"/>
        <end position="52"/>
    </location>
</feature>
<name>A0ABX0K0E8_9PROT</name>
<dbReference type="PANTHER" id="PTHR31806:SF1">
    <property type="entry name" value="PURINE-CYTOSINE PERMEASE FCY2-RELATED"/>
    <property type="match status" value="1"/>
</dbReference>
<evidence type="ECO:0000256" key="6">
    <source>
        <dbReference type="ARBA" id="ARBA00023136"/>
    </source>
</evidence>
<dbReference type="Gene3D" id="1.10.4160.10">
    <property type="entry name" value="Hydantoin permease"/>
    <property type="match status" value="1"/>
</dbReference>
<dbReference type="Pfam" id="PF02133">
    <property type="entry name" value="Transp_cyt_pur"/>
    <property type="match status" value="1"/>
</dbReference>
<feature type="transmembrane region" description="Helical" evidence="8">
    <location>
        <begin position="166"/>
        <end position="184"/>
    </location>
</feature>
<keyword evidence="3 7" id="KW-0813">Transport</keyword>
<feature type="transmembrane region" description="Helical" evidence="8">
    <location>
        <begin position="347"/>
        <end position="368"/>
    </location>
</feature>
<dbReference type="EMBL" id="WOSY01000006">
    <property type="protein sequence ID" value="NHN88617.1"/>
    <property type="molecule type" value="Genomic_DNA"/>
</dbReference>
<evidence type="ECO:0000256" key="7">
    <source>
        <dbReference type="PIRNR" id="PIRNR002744"/>
    </source>
</evidence>
<accession>A0ABX0K0E8</accession>